<dbReference type="InterPro" id="IPR000210">
    <property type="entry name" value="BTB/POZ_dom"/>
</dbReference>
<dbReference type="InterPro" id="IPR011333">
    <property type="entry name" value="SKP1/BTB/POZ_sf"/>
</dbReference>
<evidence type="ECO:0000256" key="1">
    <source>
        <dbReference type="ARBA" id="ARBA00002668"/>
    </source>
</evidence>
<name>A0AAU9R7S0_THLAR</name>
<dbReference type="CDD" id="cd18186">
    <property type="entry name" value="BTB_POZ_ZBTB_KLHL-like"/>
    <property type="match status" value="1"/>
</dbReference>
<comment type="function">
    <text evidence="1">May act as a substrate-specific adapter of an E3 ubiquitin-protein ligase complex (CUL3-RBX1-BTB) which mediates the ubiquitination and subsequent proteasomal degradation of target proteins.</text>
</comment>
<dbReference type="Pfam" id="PF07707">
    <property type="entry name" value="BACK"/>
    <property type="match status" value="1"/>
</dbReference>
<accession>A0AAU9R7S0</accession>
<comment type="pathway">
    <text evidence="2">Protein modification; protein ubiquitination.</text>
</comment>
<dbReference type="AlphaFoldDB" id="A0AAU9R7S0"/>
<feature type="domain" description="BTB" evidence="4">
    <location>
        <begin position="116"/>
        <end position="185"/>
    </location>
</feature>
<organism evidence="5 6">
    <name type="scientific">Thlaspi arvense</name>
    <name type="common">Field penny-cress</name>
    <dbReference type="NCBI Taxonomy" id="13288"/>
    <lineage>
        <taxon>Eukaryota</taxon>
        <taxon>Viridiplantae</taxon>
        <taxon>Streptophyta</taxon>
        <taxon>Embryophyta</taxon>
        <taxon>Tracheophyta</taxon>
        <taxon>Spermatophyta</taxon>
        <taxon>Magnoliopsida</taxon>
        <taxon>eudicotyledons</taxon>
        <taxon>Gunneridae</taxon>
        <taxon>Pentapetalae</taxon>
        <taxon>rosids</taxon>
        <taxon>malvids</taxon>
        <taxon>Brassicales</taxon>
        <taxon>Brassicaceae</taxon>
        <taxon>Thlaspideae</taxon>
        <taxon>Thlaspi</taxon>
    </lineage>
</organism>
<dbReference type="Pfam" id="PF00651">
    <property type="entry name" value="BTB"/>
    <property type="match status" value="1"/>
</dbReference>
<keyword evidence="6" id="KW-1185">Reference proteome</keyword>
<evidence type="ECO:0000256" key="3">
    <source>
        <dbReference type="ARBA" id="ARBA00022786"/>
    </source>
</evidence>
<dbReference type="EMBL" id="OU466857">
    <property type="protein sequence ID" value="CAH2034745.1"/>
    <property type="molecule type" value="Genomic_DNA"/>
</dbReference>
<dbReference type="SMART" id="SM00875">
    <property type="entry name" value="BACK"/>
    <property type="match status" value="1"/>
</dbReference>
<dbReference type="FunFam" id="1.25.40.420:FF:000008">
    <property type="entry name" value="BTB/POZ domain-containing protein POB1"/>
    <property type="match status" value="1"/>
</dbReference>
<dbReference type="Proteomes" id="UP000836841">
    <property type="component" value="Chromosome 1"/>
</dbReference>
<evidence type="ECO:0000313" key="5">
    <source>
        <dbReference type="EMBL" id="CAH2034745.1"/>
    </source>
</evidence>
<reference evidence="5 6" key="1">
    <citation type="submission" date="2022-03" db="EMBL/GenBank/DDBJ databases">
        <authorList>
            <person name="Nunn A."/>
            <person name="Chopra R."/>
            <person name="Nunn A."/>
            <person name="Contreras Garrido A."/>
        </authorList>
    </citation>
    <scope>NUCLEOTIDE SEQUENCE [LARGE SCALE GENOMIC DNA]</scope>
</reference>
<protein>
    <recommendedName>
        <fullName evidence="4">BTB domain-containing protein</fullName>
    </recommendedName>
</protein>
<dbReference type="InterPro" id="IPR045890">
    <property type="entry name" value="POB1-like"/>
</dbReference>
<proteinExistence type="predicted"/>
<dbReference type="InterPro" id="IPR011705">
    <property type="entry name" value="BACK"/>
</dbReference>
<evidence type="ECO:0000313" key="6">
    <source>
        <dbReference type="Proteomes" id="UP000836841"/>
    </source>
</evidence>
<dbReference type="Gene3D" id="1.25.40.420">
    <property type="match status" value="1"/>
</dbReference>
<dbReference type="GO" id="GO:0010114">
    <property type="term" value="P:response to red light"/>
    <property type="evidence" value="ECO:0007669"/>
    <property type="project" value="TreeGrafter"/>
</dbReference>
<dbReference type="SMART" id="SM00225">
    <property type="entry name" value="BTB"/>
    <property type="match status" value="1"/>
</dbReference>
<dbReference type="PANTHER" id="PTHR46336">
    <property type="entry name" value="OS02G0260700 PROTEIN"/>
    <property type="match status" value="1"/>
</dbReference>
<evidence type="ECO:0000256" key="2">
    <source>
        <dbReference type="ARBA" id="ARBA00004906"/>
    </source>
</evidence>
<dbReference type="SUPFAM" id="SSF54695">
    <property type="entry name" value="POZ domain"/>
    <property type="match status" value="1"/>
</dbReference>
<gene>
    <name evidence="5" type="ORF">TAV2_LOCUS1212</name>
</gene>
<keyword evidence="3" id="KW-0833">Ubl conjugation pathway</keyword>
<dbReference type="GO" id="GO:0005634">
    <property type="term" value="C:nucleus"/>
    <property type="evidence" value="ECO:0007669"/>
    <property type="project" value="TreeGrafter"/>
</dbReference>
<evidence type="ECO:0000259" key="4">
    <source>
        <dbReference type="PROSITE" id="PS50097"/>
    </source>
</evidence>
<dbReference type="Gene3D" id="3.30.710.10">
    <property type="entry name" value="Potassium Channel Kv1.1, Chain A"/>
    <property type="match status" value="1"/>
</dbReference>
<dbReference type="PANTHER" id="PTHR46336:SF8">
    <property type="entry name" value="BTB DOMAIN-CONTAINING PROTEIN"/>
    <property type="match status" value="1"/>
</dbReference>
<dbReference type="PROSITE" id="PS50097">
    <property type="entry name" value="BTB"/>
    <property type="match status" value="1"/>
</dbReference>
<sequence length="528" mass="59814">MGMNADSDGSFGFAYNNVKFSDRLLRIEMTRSGDVECSSIVDWVRDRKRRREDAQNETHVLDLATSQVEFELNKNSCERNDENHNNKHGEATMVTTKHESESGGEVGTEYHSLGMATNTSVLRATELHISSLLLAAKSPFFHKMFSNGMLESEQKHVTLQIDVSEEAAVMELLKFMYSNSLTVTTTPALLDVLMAADKFEVASCMKHCSHLLLNMPMTLDSALLLLDLPSTLLIADSVKPLTNAAKQFIALRYKDITKFPMSEVMALPLLGFKAILASNDLMVPSENIVYEAVLKWLRSHYSDVKERSEIMDTHLARFIRFPHMSSLRLKKILTSDDFKPKIVSKLVVEALLHKIEPRHHRYSSATEQPTPLNDRFVERDYTLRPIKIVEFEAPRQQCIVYLDLQRKECAAMYPSGRVFSQPFDLGGKEFFLSGQCNLDQMNLHCFGLFIGNQEKAPANMIVDFEFSARSKATDEFASKRKGNFKFAAREGVGFTNLFSTSWGSFIATDSPYFINDVLHLRAQLTIRP</sequence>